<gene>
    <name evidence="2" type="ORF">H7F16_19360</name>
</gene>
<proteinExistence type="predicted"/>
<accession>A0A842IDV3</accession>
<dbReference type="Pfam" id="PF20044">
    <property type="entry name" value="DUF6446"/>
    <property type="match status" value="1"/>
</dbReference>
<sequence>MNGKIVGGFLVLTGLVAGVAMYWLQVYAFYQDASFTPGDEIELTSIESGQPEPILVEGITGIDGDSSPIRFRACFRTPMTLAMLTETYRIYPAPTPLTAPSWFGCFDAPAIGAALESGEAVAFMGQENIHPGVDRVVAVFADGRAYAWQQLNGSEGNE</sequence>
<keyword evidence="1" id="KW-0472">Membrane</keyword>
<evidence type="ECO:0000313" key="2">
    <source>
        <dbReference type="EMBL" id="MBC2837679.1"/>
    </source>
</evidence>
<organism evidence="2 3">
    <name type="scientific">Paragemmobacter straminiformis</name>
    <dbReference type="NCBI Taxonomy" id="2045119"/>
    <lineage>
        <taxon>Bacteria</taxon>
        <taxon>Pseudomonadati</taxon>
        <taxon>Pseudomonadota</taxon>
        <taxon>Alphaproteobacteria</taxon>
        <taxon>Rhodobacterales</taxon>
        <taxon>Paracoccaceae</taxon>
        <taxon>Paragemmobacter</taxon>
    </lineage>
</organism>
<protein>
    <submittedName>
        <fullName evidence="2">Histidine kinase</fullName>
    </submittedName>
</protein>
<keyword evidence="2" id="KW-0418">Kinase</keyword>
<dbReference type="Proteomes" id="UP000555411">
    <property type="component" value="Unassembled WGS sequence"/>
</dbReference>
<evidence type="ECO:0000256" key="1">
    <source>
        <dbReference type="SAM" id="Phobius"/>
    </source>
</evidence>
<name>A0A842IDV3_9RHOB</name>
<dbReference type="GO" id="GO:0016301">
    <property type="term" value="F:kinase activity"/>
    <property type="evidence" value="ECO:0007669"/>
    <property type="project" value="UniProtKB-KW"/>
</dbReference>
<dbReference type="RefSeq" id="WP_185799293.1">
    <property type="nucleotide sequence ID" value="NZ_JACLQD010000010.1"/>
</dbReference>
<feature type="transmembrane region" description="Helical" evidence="1">
    <location>
        <begin position="6"/>
        <end position="24"/>
    </location>
</feature>
<keyword evidence="1" id="KW-1133">Transmembrane helix</keyword>
<comment type="caution">
    <text evidence="2">The sequence shown here is derived from an EMBL/GenBank/DDBJ whole genome shotgun (WGS) entry which is preliminary data.</text>
</comment>
<dbReference type="AlphaFoldDB" id="A0A842IDV3"/>
<dbReference type="InterPro" id="IPR045616">
    <property type="entry name" value="DUF6446"/>
</dbReference>
<keyword evidence="1" id="KW-0812">Transmembrane</keyword>
<evidence type="ECO:0000313" key="3">
    <source>
        <dbReference type="Proteomes" id="UP000555411"/>
    </source>
</evidence>
<keyword evidence="3" id="KW-1185">Reference proteome</keyword>
<reference evidence="2 3" key="1">
    <citation type="journal article" date="2017" name="Int. J. Syst. Evol. Microbiol.">
        <title>Gemmobacter straminiformis sp. nov., isolated from an artificial fountain.</title>
        <authorList>
            <person name="Kang J.Y."/>
            <person name="Kim M.J."/>
            <person name="Chun J."/>
            <person name="Son K.P."/>
            <person name="Jahng K.Y."/>
        </authorList>
    </citation>
    <scope>NUCLEOTIDE SEQUENCE [LARGE SCALE GENOMIC DNA]</scope>
    <source>
        <strain evidence="2 3">CAM-8</strain>
    </source>
</reference>
<dbReference type="EMBL" id="JACLQD010000010">
    <property type="protein sequence ID" value="MBC2837679.1"/>
    <property type="molecule type" value="Genomic_DNA"/>
</dbReference>
<keyword evidence="2" id="KW-0808">Transferase</keyword>